<protein>
    <submittedName>
        <fullName evidence="2">Uncharacterized protein</fullName>
    </submittedName>
</protein>
<keyword evidence="1" id="KW-0812">Transmembrane</keyword>
<evidence type="ECO:0000313" key="3">
    <source>
        <dbReference type="Proteomes" id="UP000665043"/>
    </source>
</evidence>
<feature type="transmembrane region" description="Helical" evidence="1">
    <location>
        <begin position="12"/>
        <end position="32"/>
    </location>
</feature>
<organism evidence="2 3">
    <name type="scientific">Sediminibacillus dalangtanensis</name>
    <dbReference type="NCBI Taxonomy" id="2729421"/>
    <lineage>
        <taxon>Bacteria</taxon>
        <taxon>Bacillati</taxon>
        <taxon>Bacillota</taxon>
        <taxon>Bacilli</taxon>
        <taxon>Bacillales</taxon>
        <taxon>Bacillaceae</taxon>
        <taxon>Sediminibacillus</taxon>
    </lineage>
</organism>
<feature type="transmembrane region" description="Helical" evidence="1">
    <location>
        <begin position="52"/>
        <end position="77"/>
    </location>
</feature>
<dbReference type="RefSeq" id="WP_209366239.1">
    <property type="nucleotide sequence ID" value="NZ_CP046956.1"/>
</dbReference>
<dbReference type="EMBL" id="CP046956">
    <property type="protein sequence ID" value="QTN01118.1"/>
    <property type="molecule type" value="Genomic_DNA"/>
</dbReference>
<keyword evidence="1" id="KW-0472">Membrane</keyword>
<reference evidence="2 3" key="1">
    <citation type="submission" date="2019-12" db="EMBL/GenBank/DDBJ databases">
        <title>The whole genome sequencing of a strain isolated from a Mars analog, Dalangtan Playa.</title>
        <authorList>
            <person name="Huang T."/>
        </authorList>
    </citation>
    <scope>NUCLEOTIDE SEQUENCE [LARGE SCALE GENOMIC DNA]</scope>
    <source>
        <strain evidence="2 3">DP4-553-S</strain>
    </source>
</reference>
<gene>
    <name evidence="2" type="ORF">ERJ70_18590</name>
</gene>
<proteinExistence type="predicted"/>
<evidence type="ECO:0000313" key="2">
    <source>
        <dbReference type="EMBL" id="QTN01118.1"/>
    </source>
</evidence>
<sequence>MNFLKENEVKLVKALIYGFIGGVYYSILFVSQTEVFVNGNTRTFQEKTVFEYIVEVLQVSVSVSIGATVLLGIYLHIKQLKKR</sequence>
<dbReference type="Proteomes" id="UP000665043">
    <property type="component" value="Chromosome"/>
</dbReference>
<evidence type="ECO:0000256" key="1">
    <source>
        <dbReference type="SAM" id="Phobius"/>
    </source>
</evidence>
<keyword evidence="1" id="KW-1133">Transmembrane helix</keyword>
<keyword evidence="3" id="KW-1185">Reference proteome</keyword>
<name>A0ABX7VVX4_9BACI</name>
<accession>A0ABX7VVX4</accession>